<gene>
    <name evidence="3 6" type="primary">rimP</name>
    <name evidence="6" type="ORF">GCM10023331_39920</name>
</gene>
<dbReference type="InterPro" id="IPR028989">
    <property type="entry name" value="RimP_N"/>
</dbReference>
<protein>
    <recommendedName>
        <fullName evidence="3">Ribosome maturation factor RimP</fullName>
    </recommendedName>
</protein>
<evidence type="ECO:0000256" key="2">
    <source>
        <dbReference type="ARBA" id="ARBA00022517"/>
    </source>
</evidence>
<evidence type="ECO:0000256" key="3">
    <source>
        <dbReference type="HAMAP-Rule" id="MF_01077"/>
    </source>
</evidence>
<evidence type="ECO:0000259" key="5">
    <source>
        <dbReference type="Pfam" id="PF17384"/>
    </source>
</evidence>
<organism evidence="6 7">
    <name type="scientific">Algivirga pacifica</name>
    <dbReference type="NCBI Taxonomy" id="1162670"/>
    <lineage>
        <taxon>Bacteria</taxon>
        <taxon>Pseudomonadati</taxon>
        <taxon>Bacteroidota</taxon>
        <taxon>Cytophagia</taxon>
        <taxon>Cytophagales</taxon>
        <taxon>Flammeovirgaceae</taxon>
        <taxon>Algivirga</taxon>
    </lineage>
</organism>
<name>A0ABP9DT82_9BACT</name>
<feature type="domain" description="Ribosome maturation factor RimP N-terminal" evidence="4">
    <location>
        <begin position="12"/>
        <end position="82"/>
    </location>
</feature>
<dbReference type="SUPFAM" id="SSF74942">
    <property type="entry name" value="YhbC-like, C-terminal domain"/>
    <property type="match status" value="1"/>
</dbReference>
<reference evidence="7" key="1">
    <citation type="journal article" date="2019" name="Int. J. Syst. Evol. Microbiol.">
        <title>The Global Catalogue of Microorganisms (GCM) 10K type strain sequencing project: providing services to taxonomists for standard genome sequencing and annotation.</title>
        <authorList>
            <consortium name="The Broad Institute Genomics Platform"/>
            <consortium name="The Broad Institute Genome Sequencing Center for Infectious Disease"/>
            <person name="Wu L."/>
            <person name="Ma J."/>
        </authorList>
    </citation>
    <scope>NUCLEOTIDE SEQUENCE [LARGE SCALE GENOMIC DNA]</scope>
    <source>
        <strain evidence="7">JCM 18326</strain>
    </source>
</reference>
<dbReference type="InterPro" id="IPR003728">
    <property type="entry name" value="Ribosome_maturation_RimP"/>
</dbReference>
<dbReference type="EMBL" id="BAABJX010000065">
    <property type="protein sequence ID" value="GAA4851254.1"/>
    <property type="molecule type" value="Genomic_DNA"/>
</dbReference>
<dbReference type="Pfam" id="PF17384">
    <property type="entry name" value="DUF150_C"/>
    <property type="match status" value="1"/>
</dbReference>
<comment type="similarity">
    <text evidence="3">Belongs to the RimP family.</text>
</comment>
<keyword evidence="7" id="KW-1185">Reference proteome</keyword>
<comment type="function">
    <text evidence="3">Required for maturation of 30S ribosomal subunits.</text>
</comment>
<comment type="caution">
    <text evidence="6">The sequence shown here is derived from an EMBL/GenBank/DDBJ whole genome shotgun (WGS) entry which is preliminary data.</text>
</comment>
<accession>A0ABP9DT82</accession>
<dbReference type="HAMAP" id="MF_01077">
    <property type="entry name" value="RimP"/>
    <property type="match status" value="1"/>
</dbReference>
<evidence type="ECO:0000256" key="1">
    <source>
        <dbReference type="ARBA" id="ARBA00022490"/>
    </source>
</evidence>
<dbReference type="PANTHER" id="PTHR33867">
    <property type="entry name" value="RIBOSOME MATURATION FACTOR RIMP"/>
    <property type="match status" value="1"/>
</dbReference>
<keyword evidence="2 3" id="KW-0690">Ribosome biogenesis</keyword>
<evidence type="ECO:0000313" key="6">
    <source>
        <dbReference type="EMBL" id="GAA4851254.1"/>
    </source>
</evidence>
<comment type="subcellular location">
    <subcellularLocation>
        <location evidence="3">Cytoplasm</location>
    </subcellularLocation>
</comment>
<dbReference type="Proteomes" id="UP001500298">
    <property type="component" value="Unassembled WGS sequence"/>
</dbReference>
<keyword evidence="1 3" id="KW-0963">Cytoplasm</keyword>
<dbReference type="InterPro" id="IPR028998">
    <property type="entry name" value="RimP_C"/>
</dbReference>
<dbReference type="Gene3D" id="3.30.300.70">
    <property type="entry name" value="RimP-like superfamily, N-terminal"/>
    <property type="match status" value="1"/>
</dbReference>
<dbReference type="InterPro" id="IPR036847">
    <property type="entry name" value="RimP_C_sf"/>
</dbReference>
<proteinExistence type="inferred from homology"/>
<dbReference type="SUPFAM" id="SSF75420">
    <property type="entry name" value="YhbC-like, N-terminal domain"/>
    <property type="match status" value="1"/>
</dbReference>
<dbReference type="Pfam" id="PF02576">
    <property type="entry name" value="RimP_N"/>
    <property type="match status" value="1"/>
</dbReference>
<dbReference type="InterPro" id="IPR035956">
    <property type="entry name" value="RimP_N_sf"/>
</dbReference>
<evidence type="ECO:0000259" key="4">
    <source>
        <dbReference type="Pfam" id="PF02576"/>
    </source>
</evidence>
<feature type="domain" description="Ribosome maturation factor RimP C-terminal" evidence="5">
    <location>
        <begin position="86"/>
        <end position="157"/>
    </location>
</feature>
<dbReference type="PANTHER" id="PTHR33867:SF1">
    <property type="entry name" value="RIBOSOME MATURATION FACTOR RIMP"/>
    <property type="match status" value="1"/>
</dbReference>
<evidence type="ECO:0000313" key="7">
    <source>
        <dbReference type="Proteomes" id="UP001500298"/>
    </source>
</evidence>
<dbReference type="RefSeq" id="WP_345375082.1">
    <property type="nucleotide sequence ID" value="NZ_BAABJX010000065.1"/>
</dbReference>
<sequence length="158" mass="17861">MMMDLRQEIERMVEEYLEESEVFIVDIEIKGTHKMAVVVTLDAAGGVPIELCAKVSRKLGNELEERELISAAYNLEVSSAGVGTPLKLYKQYEINVGRKLKVSLKDGKTFEGKLEEVKEEAFKITAEIKEKGKKKVKLEEMEIPFEELSSAEVMVSFK</sequence>